<feature type="transmembrane region" description="Helical" evidence="1">
    <location>
        <begin position="524"/>
        <end position="544"/>
    </location>
</feature>
<dbReference type="GO" id="GO:0005886">
    <property type="term" value="C:plasma membrane"/>
    <property type="evidence" value="ECO:0007669"/>
    <property type="project" value="TreeGrafter"/>
</dbReference>
<dbReference type="Pfam" id="PF00873">
    <property type="entry name" value="ACR_tran"/>
    <property type="match status" value="1"/>
</dbReference>
<organism evidence="2 3">
    <name type="scientific">Amphritea atlantica</name>
    <dbReference type="NCBI Taxonomy" id="355243"/>
    <lineage>
        <taxon>Bacteria</taxon>
        <taxon>Pseudomonadati</taxon>
        <taxon>Pseudomonadota</taxon>
        <taxon>Gammaproteobacteria</taxon>
        <taxon>Oceanospirillales</taxon>
        <taxon>Oceanospirillaceae</taxon>
        <taxon>Amphritea</taxon>
    </lineage>
</organism>
<dbReference type="Gene3D" id="3.30.70.1320">
    <property type="entry name" value="Multidrug efflux transporter AcrB pore domain like"/>
    <property type="match status" value="1"/>
</dbReference>
<dbReference type="RefSeq" id="WP_091362137.1">
    <property type="nucleotide sequence ID" value="NZ_AP025284.1"/>
</dbReference>
<dbReference type="PANTHER" id="PTHR32063:SF0">
    <property type="entry name" value="SWARMING MOTILITY PROTEIN SWRC"/>
    <property type="match status" value="1"/>
</dbReference>
<dbReference type="PANTHER" id="PTHR32063">
    <property type="match status" value="1"/>
</dbReference>
<gene>
    <name evidence="2" type="ORF">SAMN03080615_04263</name>
</gene>
<dbReference type="Gene3D" id="3.30.70.1440">
    <property type="entry name" value="Multidrug efflux transporter AcrB pore domain"/>
    <property type="match status" value="1"/>
</dbReference>
<feature type="transmembrane region" description="Helical" evidence="1">
    <location>
        <begin position="879"/>
        <end position="898"/>
    </location>
</feature>
<feature type="transmembrane region" description="Helical" evidence="1">
    <location>
        <begin position="994"/>
        <end position="1019"/>
    </location>
</feature>
<dbReference type="SUPFAM" id="SSF82866">
    <property type="entry name" value="Multidrug efflux transporter AcrB transmembrane domain"/>
    <property type="match status" value="2"/>
</dbReference>
<evidence type="ECO:0000313" key="3">
    <source>
        <dbReference type="Proteomes" id="UP000198749"/>
    </source>
</evidence>
<evidence type="ECO:0000313" key="2">
    <source>
        <dbReference type="EMBL" id="SER18868.1"/>
    </source>
</evidence>
<protein>
    <submittedName>
        <fullName evidence="2">Multidrug efflux pump</fullName>
    </submittedName>
</protein>
<keyword evidence="3" id="KW-1185">Reference proteome</keyword>
<reference evidence="3" key="1">
    <citation type="submission" date="2016-10" db="EMBL/GenBank/DDBJ databases">
        <authorList>
            <person name="Varghese N."/>
            <person name="Submissions S."/>
        </authorList>
    </citation>
    <scope>NUCLEOTIDE SEQUENCE [LARGE SCALE GENOMIC DNA]</scope>
    <source>
        <strain evidence="3">DSM 18887</strain>
    </source>
</reference>
<keyword evidence="1" id="KW-1133">Transmembrane helix</keyword>
<dbReference type="OrthoDB" id="5287122at2"/>
<dbReference type="Gene3D" id="3.30.70.1430">
    <property type="entry name" value="Multidrug efflux transporter AcrB pore domain"/>
    <property type="match status" value="2"/>
</dbReference>
<feature type="transmembrane region" description="Helical" evidence="1">
    <location>
        <begin position="429"/>
        <end position="449"/>
    </location>
</feature>
<dbReference type="Proteomes" id="UP000198749">
    <property type="component" value="Unassembled WGS sequence"/>
</dbReference>
<feature type="transmembrane region" description="Helical" evidence="1">
    <location>
        <begin position="461"/>
        <end position="486"/>
    </location>
</feature>
<dbReference type="EMBL" id="FOGB01000022">
    <property type="protein sequence ID" value="SER18868.1"/>
    <property type="molecule type" value="Genomic_DNA"/>
</dbReference>
<dbReference type="Gene3D" id="1.20.1640.10">
    <property type="entry name" value="Multidrug efflux transporter AcrB transmembrane domain"/>
    <property type="match status" value="2"/>
</dbReference>
<dbReference type="AlphaFoldDB" id="A0A1H9M562"/>
<keyword evidence="1" id="KW-0812">Transmembrane</keyword>
<dbReference type="PRINTS" id="PR00702">
    <property type="entry name" value="ACRIFLAVINRP"/>
</dbReference>
<feature type="transmembrane region" description="Helical" evidence="1">
    <location>
        <begin position="337"/>
        <end position="364"/>
    </location>
</feature>
<dbReference type="InterPro" id="IPR001036">
    <property type="entry name" value="Acrflvin-R"/>
</dbReference>
<keyword evidence="1" id="KW-0472">Membrane</keyword>
<name>A0A1H9M562_9GAMM</name>
<proteinExistence type="predicted"/>
<feature type="transmembrane region" description="Helical" evidence="1">
    <location>
        <begin position="849"/>
        <end position="867"/>
    </location>
</feature>
<dbReference type="GO" id="GO:0042910">
    <property type="term" value="F:xenobiotic transmembrane transporter activity"/>
    <property type="evidence" value="ECO:0007669"/>
    <property type="project" value="TreeGrafter"/>
</dbReference>
<dbReference type="STRING" id="355243.SAMN03080615_04263"/>
<sequence>MIAALVAAAIDRSRTSILILLFFLVGGMSAFLSIPKEADPDVAIPIIYVSIPFEGISPDDAVRLLVRPMEKELKSIEGVKEMRSVGSEGHASVTLEFDAGFDSDTALQDVRERVDIAKGKLPADADEPQIHEVNVALFPVLNIAISGPVSERIKLKVAKDLQDEVEGIAGVLEVDIGGEREELMEIEIEPQLLESYQLDFETVLDSVARNNQLVAAGAVDTGSGRQVLKVPGVVSELSDMLNMPVKSVDGTVVTVGDIAKIRKTYKDPEGFARVDGGAAMVLEVKKKVGANIIDTIEAVQRIVTERSQLWPQGLKYSYILDQSTQIRSMLRDLMNNVLSGIILVMVVVLAAMGLRTSLLVGLAIPGSFLASMMVLKLMGFTLNIVVLFSLILVVGMLVDGAIVVAELAERRMSQGLSGREAFRYAASRMAWPVIAGTATTLVVFMPLMFWPGVIGEFMKYLPATVVVCLTASLFMALIFMPVLGAVSARKRYVKQNDSDEYTLPKTALNRAYTRLMAKLLHYPIRVFIVVLIAIGSSYGAYAVFGKGVEFFPDIEPEMVLINLHARGDLSIYEKDRLLRQVEERVMDIPGLKSVYARSFNQSSNDAAEDVVGVIQFQLDDWDKRDKAAHILAQMRQKTADLPGVIIETRKAENGPSEGKPIKLFVSGYDSEVIYQTVADIRRMMDDIGGFSGAEDDRPLPGIEWRIIVNREEASRYGASIALVGQAVRLITNGIKVTDYRPETSDDEVDIMIRFPEDKRNLDQLMQMQLSTRYGMMPISNFIELKPAPKTGVLKRVDSRRVITIQADAEEGHLVNDLVVAMQQRLAKHQFDPQIRLTFKGEDEQQKETGAFLIQAFGTALFLMALILVTQFNSLYQAGLVLSAIVFSTAGVLIGLMVAGQPFGIVMVGVGIIALAGIVVNNNIVLIDCYNDLRRQGRSPYDAALQTGSLRLRPVVLTAVTTVLGLMPMVLSMNIDLINRDISFGAPSTQWWTQLASAIAGGLSFATILTLFLTPCLLVLGERKWLRRKQPQPEATTEQPST</sequence>
<dbReference type="Gene3D" id="3.30.2090.10">
    <property type="entry name" value="Multidrug efflux transporter AcrB TolC docking domain, DN and DC subdomains"/>
    <property type="match status" value="2"/>
</dbReference>
<feature type="transmembrane region" description="Helical" evidence="1">
    <location>
        <begin position="954"/>
        <end position="974"/>
    </location>
</feature>
<evidence type="ECO:0000256" key="1">
    <source>
        <dbReference type="SAM" id="Phobius"/>
    </source>
</evidence>
<dbReference type="SUPFAM" id="SSF82714">
    <property type="entry name" value="Multidrug efflux transporter AcrB TolC docking domain, DN and DC subdomains"/>
    <property type="match status" value="2"/>
</dbReference>
<feature type="transmembrane region" description="Helical" evidence="1">
    <location>
        <begin position="904"/>
        <end position="925"/>
    </location>
</feature>
<dbReference type="SUPFAM" id="SSF82693">
    <property type="entry name" value="Multidrug efflux transporter AcrB pore domain, PN1, PN2, PC1 and PC2 subdomains"/>
    <property type="match status" value="3"/>
</dbReference>
<feature type="transmembrane region" description="Helical" evidence="1">
    <location>
        <begin position="384"/>
        <end position="408"/>
    </location>
</feature>
<accession>A0A1H9M562</accession>
<dbReference type="InterPro" id="IPR027463">
    <property type="entry name" value="AcrB_DN_DC_subdom"/>
</dbReference>
<feature type="transmembrane region" description="Helical" evidence="1">
    <location>
        <begin position="15"/>
        <end position="34"/>
    </location>
</feature>